<dbReference type="AlphaFoldDB" id="A0A061E3K8"/>
<evidence type="ECO:0008006" key="3">
    <source>
        <dbReference type="Google" id="ProtNLM"/>
    </source>
</evidence>
<dbReference type="InterPro" id="IPR012677">
    <property type="entry name" value="Nucleotide-bd_a/b_plait_sf"/>
</dbReference>
<dbReference type="Proteomes" id="UP000026915">
    <property type="component" value="Chromosome 2"/>
</dbReference>
<dbReference type="InterPro" id="IPR035979">
    <property type="entry name" value="RBD_domain_sf"/>
</dbReference>
<gene>
    <name evidence="1" type="ORF">TCM_008336</name>
</gene>
<sequence>MIELKGTGSGGCGLKKNNKFAFVRYKEKEAAKQATLLDNGRRIDGFNIMVKESVERNTPNMGRMFQNKPLVNQNLASPMTTNKL</sequence>
<evidence type="ECO:0000313" key="1">
    <source>
        <dbReference type="EMBL" id="EOX99614.1"/>
    </source>
</evidence>
<protein>
    <recommendedName>
        <fullName evidence="3">RRM domain-containing protein</fullName>
    </recommendedName>
</protein>
<dbReference type="HOGENOM" id="CLU_2531986_0_0_1"/>
<organism evidence="1 2">
    <name type="scientific">Theobroma cacao</name>
    <name type="common">Cacao</name>
    <name type="synonym">Cocoa</name>
    <dbReference type="NCBI Taxonomy" id="3641"/>
    <lineage>
        <taxon>Eukaryota</taxon>
        <taxon>Viridiplantae</taxon>
        <taxon>Streptophyta</taxon>
        <taxon>Embryophyta</taxon>
        <taxon>Tracheophyta</taxon>
        <taxon>Spermatophyta</taxon>
        <taxon>Magnoliopsida</taxon>
        <taxon>eudicotyledons</taxon>
        <taxon>Gunneridae</taxon>
        <taxon>Pentapetalae</taxon>
        <taxon>rosids</taxon>
        <taxon>malvids</taxon>
        <taxon>Malvales</taxon>
        <taxon>Malvaceae</taxon>
        <taxon>Byttnerioideae</taxon>
        <taxon>Theobroma</taxon>
    </lineage>
</organism>
<reference evidence="1 2" key="1">
    <citation type="journal article" date="2013" name="Genome Biol.">
        <title>The genome sequence of the most widely cultivated cacao type and its use to identify candidate genes regulating pod color.</title>
        <authorList>
            <person name="Motamayor J.C."/>
            <person name="Mockaitis K."/>
            <person name="Schmutz J."/>
            <person name="Haiminen N."/>
            <person name="Iii D.L."/>
            <person name="Cornejo O."/>
            <person name="Findley S.D."/>
            <person name="Zheng P."/>
            <person name="Utro F."/>
            <person name="Royaert S."/>
            <person name="Saski C."/>
            <person name="Jenkins J."/>
            <person name="Podicheti R."/>
            <person name="Zhao M."/>
            <person name="Scheffler B.E."/>
            <person name="Stack J.C."/>
            <person name="Feltus F.A."/>
            <person name="Mustiga G.M."/>
            <person name="Amores F."/>
            <person name="Phillips W."/>
            <person name="Marelli J.P."/>
            <person name="May G.D."/>
            <person name="Shapiro H."/>
            <person name="Ma J."/>
            <person name="Bustamante C.D."/>
            <person name="Schnell R.J."/>
            <person name="Main D."/>
            <person name="Gilbert D."/>
            <person name="Parida L."/>
            <person name="Kuhn D.N."/>
        </authorList>
    </citation>
    <scope>NUCLEOTIDE SEQUENCE [LARGE SCALE GENOMIC DNA]</scope>
    <source>
        <strain evidence="2">cv. Matina 1-6</strain>
    </source>
</reference>
<proteinExistence type="predicted"/>
<dbReference type="EMBL" id="CM001880">
    <property type="protein sequence ID" value="EOX99614.1"/>
    <property type="molecule type" value="Genomic_DNA"/>
</dbReference>
<dbReference type="CDD" id="cd00590">
    <property type="entry name" value="RRM_SF"/>
    <property type="match status" value="1"/>
</dbReference>
<dbReference type="Gene3D" id="3.30.70.330">
    <property type="match status" value="1"/>
</dbReference>
<accession>A0A061E3K8</accession>
<dbReference type="SUPFAM" id="SSF54928">
    <property type="entry name" value="RNA-binding domain, RBD"/>
    <property type="match status" value="1"/>
</dbReference>
<name>A0A061E3K8_THECC</name>
<dbReference type="Gramene" id="EOX99614">
    <property type="protein sequence ID" value="EOX99614"/>
    <property type="gene ID" value="TCM_008336"/>
</dbReference>
<dbReference type="GO" id="GO:0003676">
    <property type="term" value="F:nucleic acid binding"/>
    <property type="evidence" value="ECO:0007669"/>
    <property type="project" value="InterPro"/>
</dbReference>
<evidence type="ECO:0000313" key="2">
    <source>
        <dbReference type="Proteomes" id="UP000026915"/>
    </source>
</evidence>
<keyword evidence="2" id="KW-1185">Reference proteome</keyword>
<dbReference type="InParanoid" id="A0A061E3K8"/>